<name>A0A7J9MD86_GOSSC</name>
<sequence length="58" mass="6851">MCNEELFDKEPEEKFDYIDHLVEAMELRKVQEVKPIKTEEIYGICEIMGHSTFETNVA</sequence>
<dbReference type="AlphaFoldDB" id="A0A7J9MD86"/>
<evidence type="ECO:0000313" key="1">
    <source>
        <dbReference type="EMBL" id="MBA0868918.1"/>
    </source>
</evidence>
<proteinExistence type="predicted"/>
<organism evidence="1 2">
    <name type="scientific">Gossypium schwendimanii</name>
    <name type="common">Cotton</name>
    <dbReference type="NCBI Taxonomy" id="34291"/>
    <lineage>
        <taxon>Eukaryota</taxon>
        <taxon>Viridiplantae</taxon>
        <taxon>Streptophyta</taxon>
        <taxon>Embryophyta</taxon>
        <taxon>Tracheophyta</taxon>
        <taxon>Spermatophyta</taxon>
        <taxon>Magnoliopsida</taxon>
        <taxon>eudicotyledons</taxon>
        <taxon>Gunneridae</taxon>
        <taxon>Pentapetalae</taxon>
        <taxon>rosids</taxon>
        <taxon>malvids</taxon>
        <taxon>Malvales</taxon>
        <taxon>Malvaceae</taxon>
        <taxon>Malvoideae</taxon>
        <taxon>Gossypium</taxon>
    </lineage>
</organism>
<reference evidence="1 2" key="1">
    <citation type="journal article" date="2019" name="Genome Biol. Evol.">
        <title>Insights into the evolution of the New World diploid cottons (Gossypium, subgenus Houzingenia) based on genome sequencing.</title>
        <authorList>
            <person name="Grover C.E."/>
            <person name="Arick M.A. 2nd"/>
            <person name="Thrash A."/>
            <person name="Conover J.L."/>
            <person name="Sanders W.S."/>
            <person name="Peterson D.G."/>
            <person name="Frelichowski J.E."/>
            <person name="Scheffler J.A."/>
            <person name="Scheffler B.E."/>
            <person name="Wendel J.F."/>
        </authorList>
    </citation>
    <scope>NUCLEOTIDE SEQUENCE [LARGE SCALE GENOMIC DNA]</scope>
    <source>
        <strain evidence="1">1</strain>
        <tissue evidence="1">Leaf</tissue>
    </source>
</reference>
<dbReference type="EMBL" id="JABFAF010000010">
    <property type="protein sequence ID" value="MBA0868918.1"/>
    <property type="molecule type" value="Genomic_DNA"/>
</dbReference>
<keyword evidence="2" id="KW-1185">Reference proteome</keyword>
<dbReference type="Proteomes" id="UP000593576">
    <property type="component" value="Unassembled WGS sequence"/>
</dbReference>
<evidence type="ECO:0000313" key="2">
    <source>
        <dbReference type="Proteomes" id="UP000593576"/>
    </source>
</evidence>
<protein>
    <submittedName>
        <fullName evidence="1">Uncharacterized protein</fullName>
    </submittedName>
</protein>
<comment type="caution">
    <text evidence="1">The sequence shown here is derived from an EMBL/GenBank/DDBJ whole genome shotgun (WGS) entry which is preliminary data.</text>
</comment>
<accession>A0A7J9MD86</accession>
<dbReference type="OrthoDB" id="1740797at2759"/>
<gene>
    <name evidence="1" type="ORF">Goshw_020504</name>
</gene>